<name>A0A9R1VC01_LACSA</name>
<keyword evidence="5 6" id="KW-0539">Nucleus</keyword>
<feature type="region of interest" description="Disordered" evidence="7">
    <location>
        <begin position="1"/>
        <end position="23"/>
    </location>
</feature>
<dbReference type="InterPro" id="IPR036388">
    <property type="entry name" value="WH-like_DNA-bd_sf"/>
</dbReference>
<evidence type="ECO:0000313" key="9">
    <source>
        <dbReference type="EMBL" id="KAJ0204277.1"/>
    </source>
</evidence>
<evidence type="ECO:0000256" key="4">
    <source>
        <dbReference type="ARBA" id="ARBA00023125"/>
    </source>
</evidence>
<dbReference type="Gramene" id="rna-gnl|WGS:NBSK|LSAT_5X72760_mrna">
    <property type="protein sequence ID" value="cds-PLY62288.1"/>
    <property type="gene ID" value="gene-LSAT_5X72760"/>
</dbReference>
<reference evidence="9 10" key="1">
    <citation type="journal article" date="2017" name="Nat. Commun.">
        <title>Genome assembly with in vitro proximity ligation data and whole-genome triplication in lettuce.</title>
        <authorList>
            <person name="Reyes-Chin-Wo S."/>
            <person name="Wang Z."/>
            <person name="Yang X."/>
            <person name="Kozik A."/>
            <person name="Arikit S."/>
            <person name="Song C."/>
            <person name="Xia L."/>
            <person name="Froenicke L."/>
            <person name="Lavelle D.O."/>
            <person name="Truco M.J."/>
            <person name="Xia R."/>
            <person name="Zhu S."/>
            <person name="Xu C."/>
            <person name="Xu H."/>
            <person name="Xu X."/>
            <person name="Cox K."/>
            <person name="Korf I."/>
            <person name="Meyers B.C."/>
            <person name="Michelmore R.W."/>
        </authorList>
    </citation>
    <scope>NUCLEOTIDE SEQUENCE [LARGE SCALE GENOMIC DNA]</scope>
    <source>
        <strain evidence="10">cv. Salinas</strain>
        <tissue evidence="9">Seedlings</tissue>
    </source>
</reference>
<dbReference type="GO" id="GO:0000786">
    <property type="term" value="C:nucleosome"/>
    <property type="evidence" value="ECO:0007669"/>
    <property type="project" value="InterPro"/>
</dbReference>
<dbReference type="InterPro" id="IPR005819">
    <property type="entry name" value="H1/H5"/>
</dbReference>
<feature type="compositionally biased region" description="Low complexity" evidence="7">
    <location>
        <begin position="108"/>
        <end position="129"/>
    </location>
</feature>
<sequence>MASTKAAVAKKAPSSTKPKTHPTYAEMIKEAIVSLKERTGSSQYAIAKHIEDNNKDLPANFKKLMSVQLKKLAASGKLTKVKSSFKLGAVEKKPTVKKAPAAAKKVAVKKAPVAKKATAPKAKAAASVKPKPKAKAKTPVKAKKAVKKATPAKKAKSIKSPVKKVGVKKTAAKKAKK</sequence>
<feature type="domain" description="H15" evidence="8">
    <location>
        <begin position="20"/>
        <end position="89"/>
    </location>
</feature>
<dbReference type="GO" id="GO:0003690">
    <property type="term" value="F:double-stranded DNA binding"/>
    <property type="evidence" value="ECO:0000318"/>
    <property type="project" value="GO_Central"/>
</dbReference>
<dbReference type="GO" id="GO:0030261">
    <property type="term" value="P:chromosome condensation"/>
    <property type="evidence" value="ECO:0000318"/>
    <property type="project" value="GO_Central"/>
</dbReference>
<dbReference type="GO" id="GO:0005634">
    <property type="term" value="C:nucleus"/>
    <property type="evidence" value="ECO:0000318"/>
    <property type="project" value="GO_Central"/>
</dbReference>
<keyword evidence="4 6" id="KW-0238">DNA-binding</keyword>
<dbReference type="PANTHER" id="PTHR11467:SF172">
    <property type="entry name" value="HISTONE H1-LIKE"/>
    <property type="match status" value="1"/>
</dbReference>
<evidence type="ECO:0000256" key="3">
    <source>
        <dbReference type="ARBA" id="ARBA00022454"/>
    </source>
</evidence>
<evidence type="ECO:0000256" key="6">
    <source>
        <dbReference type="RuleBase" id="RU003894"/>
    </source>
</evidence>
<dbReference type="Gene3D" id="1.10.10.10">
    <property type="entry name" value="Winged helix-like DNA-binding domain superfamily/Winged helix DNA-binding domain"/>
    <property type="match status" value="1"/>
</dbReference>
<evidence type="ECO:0000256" key="1">
    <source>
        <dbReference type="ARBA" id="ARBA00004123"/>
    </source>
</evidence>
<dbReference type="Proteomes" id="UP000235145">
    <property type="component" value="Unassembled WGS sequence"/>
</dbReference>
<evidence type="ECO:0000256" key="2">
    <source>
        <dbReference type="ARBA" id="ARBA00004286"/>
    </source>
</evidence>
<dbReference type="OrthoDB" id="1110759at2759"/>
<dbReference type="EMBL" id="NBSK02000005">
    <property type="protein sequence ID" value="KAJ0204277.1"/>
    <property type="molecule type" value="Genomic_DNA"/>
</dbReference>
<comment type="similarity">
    <text evidence="6">Belongs to the histone H1/H5 family.</text>
</comment>
<feature type="region of interest" description="Disordered" evidence="7">
    <location>
        <begin position="108"/>
        <end position="177"/>
    </location>
</feature>
<evidence type="ECO:0000313" key="10">
    <source>
        <dbReference type="Proteomes" id="UP000235145"/>
    </source>
</evidence>
<dbReference type="SMART" id="SM00526">
    <property type="entry name" value="H15"/>
    <property type="match status" value="1"/>
</dbReference>
<dbReference type="PANTHER" id="PTHR11467">
    <property type="entry name" value="HISTONE H1"/>
    <property type="match status" value="1"/>
</dbReference>
<dbReference type="PRINTS" id="PR00624">
    <property type="entry name" value="HISTONEH5"/>
</dbReference>
<comment type="subcellular location">
    <subcellularLocation>
        <location evidence="2">Chromosome</location>
    </subcellularLocation>
    <subcellularLocation>
        <location evidence="1 6">Nucleus</location>
    </subcellularLocation>
</comment>
<evidence type="ECO:0000256" key="7">
    <source>
        <dbReference type="SAM" id="MobiDB-lite"/>
    </source>
</evidence>
<feature type="compositionally biased region" description="Basic residues" evidence="7">
    <location>
        <begin position="130"/>
        <end position="177"/>
    </location>
</feature>
<keyword evidence="10" id="KW-1185">Reference proteome</keyword>
<dbReference type="GO" id="GO:0030527">
    <property type="term" value="F:structural constituent of chromatin"/>
    <property type="evidence" value="ECO:0007669"/>
    <property type="project" value="InterPro"/>
</dbReference>
<dbReference type="CDD" id="cd00073">
    <property type="entry name" value="H15"/>
    <property type="match status" value="1"/>
</dbReference>
<gene>
    <name evidence="9" type="ORF">LSAT_V11C500255290</name>
</gene>
<dbReference type="SUPFAM" id="SSF46785">
    <property type="entry name" value="Winged helix' DNA-binding domain"/>
    <property type="match status" value="1"/>
</dbReference>
<accession>A0A9R1VC01</accession>
<dbReference type="Pfam" id="PF00538">
    <property type="entry name" value="Linker_histone"/>
    <property type="match status" value="1"/>
</dbReference>
<keyword evidence="3 6" id="KW-0158">Chromosome</keyword>
<comment type="caution">
    <text evidence="9">The sequence shown here is derived from an EMBL/GenBank/DDBJ whole genome shotgun (WGS) entry which is preliminary data.</text>
</comment>
<protein>
    <recommendedName>
        <fullName evidence="8">H15 domain-containing protein</fullName>
    </recommendedName>
</protein>
<evidence type="ECO:0000259" key="8">
    <source>
        <dbReference type="PROSITE" id="PS51504"/>
    </source>
</evidence>
<proteinExistence type="inferred from homology"/>
<dbReference type="PROSITE" id="PS51504">
    <property type="entry name" value="H15"/>
    <property type="match status" value="1"/>
</dbReference>
<dbReference type="InterPro" id="IPR036390">
    <property type="entry name" value="WH_DNA-bd_sf"/>
</dbReference>
<organism evidence="9 10">
    <name type="scientific">Lactuca sativa</name>
    <name type="common">Garden lettuce</name>
    <dbReference type="NCBI Taxonomy" id="4236"/>
    <lineage>
        <taxon>Eukaryota</taxon>
        <taxon>Viridiplantae</taxon>
        <taxon>Streptophyta</taxon>
        <taxon>Embryophyta</taxon>
        <taxon>Tracheophyta</taxon>
        <taxon>Spermatophyta</taxon>
        <taxon>Magnoliopsida</taxon>
        <taxon>eudicotyledons</taxon>
        <taxon>Gunneridae</taxon>
        <taxon>Pentapetalae</taxon>
        <taxon>asterids</taxon>
        <taxon>campanulids</taxon>
        <taxon>Asterales</taxon>
        <taxon>Asteraceae</taxon>
        <taxon>Cichorioideae</taxon>
        <taxon>Cichorieae</taxon>
        <taxon>Lactucinae</taxon>
        <taxon>Lactuca</taxon>
    </lineage>
</organism>
<dbReference type="AlphaFoldDB" id="A0A9R1VC01"/>
<dbReference type="GO" id="GO:0045910">
    <property type="term" value="P:negative regulation of DNA recombination"/>
    <property type="evidence" value="ECO:0000318"/>
    <property type="project" value="GO_Central"/>
</dbReference>
<dbReference type="GO" id="GO:0031492">
    <property type="term" value="F:nucleosomal DNA binding"/>
    <property type="evidence" value="ECO:0000318"/>
    <property type="project" value="GO_Central"/>
</dbReference>
<dbReference type="GO" id="GO:0006334">
    <property type="term" value="P:nucleosome assembly"/>
    <property type="evidence" value="ECO:0007669"/>
    <property type="project" value="InterPro"/>
</dbReference>
<evidence type="ECO:0000256" key="5">
    <source>
        <dbReference type="ARBA" id="ARBA00023242"/>
    </source>
</evidence>
<dbReference type="InterPro" id="IPR005818">
    <property type="entry name" value="Histone_H1/H5_H15"/>
</dbReference>